<dbReference type="InterPro" id="IPR002018">
    <property type="entry name" value="CarbesteraseB"/>
</dbReference>
<dbReference type="EC" id="3.1.1.-" evidence="3"/>
<dbReference type="InterPro" id="IPR050309">
    <property type="entry name" value="Type-B_Carboxylest/Lipase"/>
</dbReference>
<protein>
    <recommendedName>
        <fullName evidence="3">Carboxylic ester hydrolase</fullName>
        <ecNumber evidence="3">3.1.1.-</ecNumber>
    </recommendedName>
</protein>
<accession>A0A9D1EBC5</accession>
<evidence type="ECO:0000256" key="3">
    <source>
        <dbReference type="RuleBase" id="RU361235"/>
    </source>
</evidence>
<dbReference type="SUPFAM" id="SSF53474">
    <property type="entry name" value="alpha/beta-Hydrolases"/>
    <property type="match status" value="1"/>
</dbReference>
<dbReference type="Pfam" id="PF00135">
    <property type="entry name" value="COesterase"/>
    <property type="match status" value="1"/>
</dbReference>
<evidence type="ECO:0000313" key="7">
    <source>
        <dbReference type="Proteomes" id="UP000823912"/>
    </source>
</evidence>
<dbReference type="Proteomes" id="UP000823912">
    <property type="component" value="Unassembled WGS sequence"/>
</dbReference>
<dbReference type="Gene3D" id="3.40.50.1820">
    <property type="entry name" value="alpha/beta hydrolase"/>
    <property type="match status" value="1"/>
</dbReference>
<feature type="domain" description="Carboxylesterase type B" evidence="5">
    <location>
        <begin position="3"/>
        <end position="481"/>
    </location>
</feature>
<evidence type="ECO:0000259" key="5">
    <source>
        <dbReference type="Pfam" id="PF00135"/>
    </source>
</evidence>
<dbReference type="PANTHER" id="PTHR11559">
    <property type="entry name" value="CARBOXYLESTERASE"/>
    <property type="match status" value="1"/>
</dbReference>
<dbReference type="InterPro" id="IPR029058">
    <property type="entry name" value="AB_hydrolase_fold"/>
</dbReference>
<comment type="caution">
    <text evidence="6">The sequence shown here is derived from an EMBL/GenBank/DDBJ whole genome shotgun (WGS) entry which is preliminary data.</text>
</comment>
<gene>
    <name evidence="6" type="ORF">IAA55_09005</name>
</gene>
<dbReference type="PROSITE" id="PS00122">
    <property type="entry name" value="CARBOXYLESTERASE_B_1"/>
    <property type="match status" value="1"/>
</dbReference>
<feature type="region of interest" description="Disordered" evidence="4">
    <location>
        <begin position="495"/>
        <end position="526"/>
    </location>
</feature>
<dbReference type="EMBL" id="DVHM01000147">
    <property type="protein sequence ID" value="HIR71406.1"/>
    <property type="molecule type" value="Genomic_DNA"/>
</dbReference>
<keyword evidence="2 3" id="KW-0378">Hydrolase</keyword>
<evidence type="ECO:0000256" key="2">
    <source>
        <dbReference type="ARBA" id="ARBA00022801"/>
    </source>
</evidence>
<evidence type="ECO:0000256" key="1">
    <source>
        <dbReference type="ARBA" id="ARBA00005964"/>
    </source>
</evidence>
<reference evidence="6" key="2">
    <citation type="journal article" date="2021" name="PeerJ">
        <title>Extensive microbial diversity within the chicken gut microbiome revealed by metagenomics and culture.</title>
        <authorList>
            <person name="Gilroy R."/>
            <person name="Ravi A."/>
            <person name="Getino M."/>
            <person name="Pursley I."/>
            <person name="Horton D.L."/>
            <person name="Alikhan N.F."/>
            <person name="Baker D."/>
            <person name="Gharbi K."/>
            <person name="Hall N."/>
            <person name="Watson M."/>
            <person name="Adriaenssens E.M."/>
            <person name="Foster-Nyarko E."/>
            <person name="Jarju S."/>
            <person name="Secka A."/>
            <person name="Antonio M."/>
            <person name="Oren A."/>
            <person name="Chaudhuri R.R."/>
            <person name="La Ragione R."/>
            <person name="Hildebrand F."/>
            <person name="Pallen M.J."/>
        </authorList>
    </citation>
    <scope>NUCLEOTIDE SEQUENCE</scope>
    <source>
        <strain evidence="6">ChiSjej5B23-6657</strain>
    </source>
</reference>
<name>A0A9D1EBC5_9FIRM</name>
<organism evidence="6 7">
    <name type="scientific">Candidatus Pullilachnospira gallistercoris</name>
    <dbReference type="NCBI Taxonomy" id="2840911"/>
    <lineage>
        <taxon>Bacteria</taxon>
        <taxon>Bacillati</taxon>
        <taxon>Bacillota</taxon>
        <taxon>Clostridia</taxon>
        <taxon>Lachnospirales</taxon>
        <taxon>Lachnospiraceae</taxon>
        <taxon>Lachnospiraceae incertae sedis</taxon>
        <taxon>Candidatus Pullilachnospira</taxon>
    </lineage>
</organism>
<dbReference type="InterPro" id="IPR019826">
    <property type="entry name" value="Carboxylesterase_B_AS"/>
</dbReference>
<comment type="similarity">
    <text evidence="1 3">Belongs to the type-B carboxylesterase/lipase family.</text>
</comment>
<evidence type="ECO:0000313" key="6">
    <source>
        <dbReference type="EMBL" id="HIR71406.1"/>
    </source>
</evidence>
<dbReference type="AlphaFoldDB" id="A0A9D1EBC5"/>
<reference evidence="6" key="1">
    <citation type="submission" date="2020-10" db="EMBL/GenBank/DDBJ databases">
        <authorList>
            <person name="Gilroy R."/>
        </authorList>
    </citation>
    <scope>NUCLEOTIDE SEQUENCE</scope>
    <source>
        <strain evidence="6">ChiSjej5B23-6657</strain>
    </source>
</reference>
<dbReference type="PROSITE" id="PS00941">
    <property type="entry name" value="CARBOXYLESTERASE_B_2"/>
    <property type="match status" value="1"/>
</dbReference>
<proteinExistence type="inferred from homology"/>
<sequence length="526" mass="57919">MTVAETTSGKVSGKQEKRCEVFLGIPFAKPPIGALRFRRPIPPDPWDGVRECVSFGSVSPQPGNPTFADERVTMDEDCLTLNVFTPACDGKKRPVAIWIHGGAYLTGSACETGLFPHQICVEQDVVNVTIQYRLGALGCVDFSRLSGSGGRFDANCGTWDQVMAVEWVIANIENFGGDPKNITLMGGSAGGTSVLTLITTPYLKGKIRRAVMESTSFYMGLTEENGRLAALSVLNELGLKEDEVQKILDIPADRLAQAANDAEYKYLSYRPYTIPTGPVVDGDLVPELPFDALMKGAADGIDVLVGSTADEGSLFTNTKLGLPLLFPVREEDLNKFFSDHPKAKKEKILALYPDYPANHAFQEIAKEIFYHVGILRAAECLAERGGNVYVYYITYTTPMLREIGLGAAHCINTSMLAGNVEEMLPDPSAKEQNIAFAKQLQAQWGNFFRTGNPSVAGYPDWPAYGKKKNTYFIDVTSCVKQHPFTEIEETYGDIRPYGNGKASRRKRWQRQRKADSFSKKNITTIK</sequence>
<dbReference type="GO" id="GO:0016787">
    <property type="term" value="F:hydrolase activity"/>
    <property type="evidence" value="ECO:0007669"/>
    <property type="project" value="UniProtKB-KW"/>
</dbReference>
<evidence type="ECO:0000256" key="4">
    <source>
        <dbReference type="SAM" id="MobiDB-lite"/>
    </source>
</evidence>
<feature type="compositionally biased region" description="Basic residues" evidence="4">
    <location>
        <begin position="502"/>
        <end position="511"/>
    </location>
</feature>
<dbReference type="InterPro" id="IPR019819">
    <property type="entry name" value="Carboxylesterase_B_CS"/>
</dbReference>